<sequence>MNAEFREMKENPSHCVKEAKEVWASEKEEASRVIKDFGSYTTLHGFHFILDSGSIIRKIIWITLISLGIAFLFIQFQDNYRKLQSREIVISKDLERNKKLLFPAITICNQNMMRKSKIMGTDAQTFLDQQDTLKYQLLGDSLYSKETDPAFNIEESVKNNSHDLSEMVKICTWSGRPCSAANFTPVLSYVLDAQPEEYYGPFSYDATGFKVLVHDQSELYPNIEDCGVDIPPGFNTNIRVHRTKMKSLRAPFKTACEEKNLEPAYGVYSEYACLVDCYTKISKITYKVELSMAYAPSDHIWDTILPLYNITPNETSSKVEEFRDYVRKRMAQFSIYYQTLDTEVTEEKPAYDLNDFGSDVGGNMGLFLGCSLLTLCEFVDLIVIMCLRCWRRRIAVEITPDQRH</sequence>
<accession>A0AAD9QJ29</accession>
<evidence type="ECO:0000256" key="9">
    <source>
        <dbReference type="ARBA" id="ARBA00023201"/>
    </source>
</evidence>
<evidence type="ECO:0000256" key="3">
    <source>
        <dbReference type="ARBA" id="ARBA00022461"/>
    </source>
</evidence>
<keyword evidence="10 11" id="KW-0407">Ion channel</keyword>
<evidence type="ECO:0000256" key="10">
    <source>
        <dbReference type="ARBA" id="ARBA00023303"/>
    </source>
</evidence>
<evidence type="ECO:0000256" key="2">
    <source>
        <dbReference type="ARBA" id="ARBA00022448"/>
    </source>
</evidence>
<keyword evidence="3 11" id="KW-0894">Sodium channel</keyword>
<dbReference type="PANTHER" id="PTHR11690:SF222">
    <property type="entry name" value="AMILORIDE-SENSITIVE SODIUM CHANNEL SUBUNIT GAMMA"/>
    <property type="match status" value="1"/>
</dbReference>
<keyword evidence="4 11" id="KW-0812">Transmembrane</keyword>
<evidence type="ECO:0000256" key="12">
    <source>
        <dbReference type="SAM" id="Phobius"/>
    </source>
</evidence>
<evidence type="ECO:0000256" key="6">
    <source>
        <dbReference type="ARBA" id="ARBA00023053"/>
    </source>
</evidence>
<dbReference type="EMBL" id="JARQWQ010000029">
    <property type="protein sequence ID" value="KAK2562244.1"/>
    <property type="molecule type" value="Genomic_DNA"/>
</dbReference>
<keyword evidence="9 11" id="KW-0739">Sodium transport</keyword>
<feature type="transmembrane region" description="Helical" evidence="12">
    <location>
        <begin position="364"/>
        <end position="387"/>
    </location>
</feature>
<dbReference type="GO" id="GO:0015280">
    <property type="term" value="F:ligand-gated sodium channel activity"/>
    <property type="evidence" value="ECO:0007669"/>
    <property type="project" value="TreeGrafter"/>
</dbReference>
<dbReference type="Pfam" id="PF00858">
    <property type="entry name" value="ASC"/>
    <property type="match status" value="2"/>
</dbReference>
<evidence type="ECO:0000256" key="8">
    <source>
        <dbReference type="ARBA" id="ARBA00023136"/>
    </source>
</evidence>
<comment type="similarity">
    <text evidence="11">Belongs to the amiloride-sensitive sodium channel (TC 1.A.6) family.</text>
</comment>
<organism evidence="13 14">
    <name type="scientific">Acropora cervicornis</name>
    <name type="common">Staghorn coral</name>
    <dbReference type="NCBI Taxonomy" id="6130"/>
    <lineage>
        <taxon>Eukaryota</taxon>
        <taxon>Metazoa</taxon>
        <taxon>Cnidaria</taxon>
        <taxon>Anthozoa</taxon>
        <taxon>Hexacorallia</taxon>
        <taxon>Scleractinia</taxon>
        <taxon>Astrocoeniina</taxon>
        <taxon>Acroporidae</taxon>
        <taxon>Acropora</taxon>
    </lineage>
</organism>
<evidence type="ECO:0000256" key="7">
    <source>
        <dbReference type="ARBA" id="ARBA00023065"/>
    </source>
</evidence>
<comment type="caution">
    <text evidence="13">The sequence shown here is derived from an EMBL/GenBank/DDBJ whole genome shotgun (WGS) entry which is preliminary data.</text>
</comment>
<evidence type="ECO:0000313" key="13">
    <source>
        <dbReference type="EMBL" id="KAK2562244.1"/>
    </source>
</evidence>
<keyword evidence="8 12" id="KW-0472">Membrane</keyword>
<dbReference type="Proteomes" id="UP001249851">
    <property type="component" value="Unassembled WGS sequence"/>
</dbReference>
<keyword evidence="14" id="KW-1185">Reference proteome</keyword>
<keyword evidence="2 11" id="KW-0813">Transport</keyword>
<proteinExistence type="inferred from homology"/>
<protein>
    <submittedName>
        <fullName evidence="13">Acid-sensing ion channel 4</fullName>
    </submittedName>
</protein>
<dbReference type="GO" id="GO:0005886">
    <property type="term" value="C:plasma membrane"/>
    <property type="evidence" value="ECO:0007669"/>
    <property type="project" value="TreeGrafter"/>
</dbReference>
<evidence type="ECO:0000256" key="5">
    <source>
        <dbReference type="ARBA" id="ARBA00022989"/>
    </source>
</evidence>
<dbReference type="InterPro" id="IPR001873">
    <property type="entry name" value="ENaC"/>
</dbReference>
<reference evidence="13" key="1">
    <citation type="journal article" date="2023" name="G3 (Bethesda)">
        <title>Whole genome assembly and annotation of the endangered Caribbean coral Acropora cervicornis.</title>
        <authorList>
            <person name="Selwyn J.D."/>
            <person name="Vollmer S.V."/>
        </authorList>
    </citation>
    <scope>NUCLEOTIDE SEQUENCE</scope>
    <source>
        <strain evidence="13">K2</strain>
    </source>
</reference>
<name>A0AAD9QJ29_ACRCE</name>
<evidence type="ECO:0000256" key="11">
    <source>
        <dbReference type="RuleBase" id="RU000679"/>
    </source>
</evidence>
<dbReference type="Gene3D" id="2.60.470.10">
    <property type="entry name" value="Acid-sensing ion channels like domains"/>
    <property type="match status" value="1"/>
</dbReference>
<evidence type="ECO:0000313" key="14">
    <source>
        <dbReference type="Proteomes" id="UP001249851"/>
    </source>
</evidence>
<gene>
    <name evidence="13" type="ORF">P5673_014502</name>
</gene>
<reference evidence="13" key="2">
    <citation type="journal article" date="2023" name="Science">
        <title>Genomic signatures of disease resistance in endangered staghorn corals.</title>
        <authorList>
            <person name="Vollmer S.V."/>
            <person name="Selwyn J.D."/>
            <person name="Despard B.A."/>
            <person name="Roesel C.L."/>
        </authorList>
    </citation>
    <scope>NUCLEOTIDE SEQUENCE</scope>
    <source>
        <strain evidence="13">K2</strain>
    </source>
</reference>
<keyword evidence="7 11" id="KW-0406">Ion transport</keyword>
<dbReference type="AlphaFoldDB" id="A0AAD9QJ29"/>
<dbReference type="PANTHER" id="PTHR11690">
    <property type="entry name" value="AMILORIDE-SENSITIVE SODIUM CHANNEL-RELATED"/>
    <property type="match status" value="1"/>
</dbReference>
<keyword evidence="6" id="KW-0915">Sodium</keyword>
<comment type="subcellular location">
    <subcellularLocation>
        <location evidence="1">Membrane</location>
        <topology evidence="1">Multi-pass membrane protein</topology>
    </subcellularLocation>
</comment>
<keyword evidence="5 12" id="KW-1133">Transmembrane helix</keyword>
<feature type="transmembrane region" description="Helical" evidence="12">
    <location>
        <begin position="59"/>
        <end position="76"/>
    </location>
</feature>
<evidence type="ECO:0000256" key="1">
    <source>
        <dbReference type="ARBA" id="ARBA00004141"/>
    </source>
</evidence>
<evidence type="ECO:0000256" key="4">
    <source>
        <dbReference type="ARBA" id="ARBA00022692"/>
    </source>
</evidence>
<dbReference type="Gene3D" id="1.10.287.770">
    <property type="entry name" value="YojJ-like"/>
    <property type="match status" value="1"/>
</dbReference>